<feature type="compositionally biased region" description="Acidic residues" evidence="1">
    <location>
        <begin position="199"/>
        <end position="212"/>
    </location>
</feature>
<evidence type="ECO:0000256" key="1">
    <source>
        <dbReference type="SAM" id="MobiDB-lite"/>
    </source>
</evidence>
<name>A0ABQ9DE01_9PASS</name>
<keyword evidence="3" id="KW-1185">Reference proteome</keyword>
<organism evidence="2 3">
    <name type="scientific">Willisornis vidua</name>
    <name type="common">Xingu scale-backed antbird</name>
    <dbReference type="NCBI Taxonomy" id="1566151"/>
    <lineage>
        <taxon>Eukaryota</taxon>
        <taxon>Metazoa</taxon>
        <taxon>Chordata</taxon>
        <taxon>Craniata</taxon>
        <taxon>Vertebrata</taxon>
        <taxon>Euteleostomi</taxon>
        <taxon>Archelosauria</taxon>
        <taxon>Archosauria</taxon>
        <taxon>Dinosauria</taxon>
        <taxon>Saurischia</taxon>
        <taxon>Theropoda</taxon>
        <taxon>Coelurosauria</taxon>
        <taxon>Aves</taxon>
        <taxon>Neognathae</taxon>
        <taxon>Neoaves</taxon>
        <taxon>Telluraves</taxon>
        <taxon>Australaves</taxon>
        <taxon>Passeriformes</taxon>
        <taxon>Thamnophilidae</taxon>
        <taxon>Willisornis</taxon>
    </lineage>
</organism>
<feature type="compositionally biased region" description="Basic and acidic residues" evidence="1">
    <location>
        <begin position="213"/>
        <end position="228"/>
    </location>
</feature>
<dbReference type="EMBL" id="WHWB01033821">
    <property type="protein sequence ID" value="KAJ7416664.1"/>
    <property type="molecule type" value="Genomic_DNA"/>
</dbReference>
<feature type="region of interest" description="Disordered" evidence="1">
    <location>
        <begin position="172"/>
        <end position="228"/>
    </location>
</feature>
<accession>A0ABQ9DE01</accession>
<reference evidence="2" key="1">
    <citation type="submission" date="2019-10" db="EMBL/GenBank/DDBJ databases">
        <authorList>
            <person name="Soares A.E.R."/>
            <person name="Aleixo A."/>
            <person name="Schneider P."/>
            <person name="Miyaki C.Y."/>
            <person name="Schneider M.P."/>
            <person name="Mello C."/>
            <person name="Vasconcelos A.T.R."/>
        </authorList>
    </citation>
    <scope>NUCLEOTIDE SEQUENCE</scope>
    <source>
        <tissue evidence="2">Muscle</tissue>
    </source>
</reference>
<evidence type="ECO:0000313" key="2">
    <source>
        <dbReference type="EMBL" id="KAJ7416664.1"/>
    </source>
</evidence>
<sequence>MEPDEGEVEVEVGERLVPFPAPFQALEHMEEAQPMDLACNNYHMKQFLEALLRSSSAQRKEEVVQHLVRGLEGRSEDTGVAVSSVGDIHGDWYGEDTGSDSGQCLHVKPWALHKQVGQHNSPFIKVHRSNKPIICKGCRRTFTTGLSPGLRRFGLCDGCTCVTTTHEEPLPTNLSLVEAPSEGQDRGDPDTNWPIYVESGEENDPGEDEDGDDKQGVHRSLSDRETLM</sequence>
<evidence type="ECO:0000313" key="3">
    <source>
        <dbReference type="Proteomes" id="UP001145742"/>
    </source>
</evidence>
<comment type="caution">
    <text evidence="2">The sequence shown here is derived from an EMBL/GenBank/DDBJ whole genome shotgun (WGS) entry which is preliminary data.</text>
</comment>
<proteinExistence type="predicted"/>
<dbReference type="Proteomes" id="UP001145742">
    <property type="component" value="Unassembled WGS sequence"/>
</dbReference>
<gene>
    <name evidence="2" type="primary">ZBTB8B</name>
    <name evidence="2" type="ORF">WISP_69988</name>
</gene>
<protein>
    <submittedName>
        <fullName evidence="2">Zinc finger and BTB domain containing 8B</fullName>
    </submittedName>
</protein>